<feature type="compositionally biased region" description="Polar residues" evidence="1">
    <location>
        <begin position="1"/>
        <end position="10"/>
    </location>
</feature>
<dbReference type="EMBL" id="BAAADN010000022">
    <property type="protein sequence ID" value="GAA0458757.1"/>
    <property type="molecule type" value="Genomic_DNA"/>
</dbReference>
<dbReference type="RefSeq" id="WP_004054097.1">
    <property type="nucleotide sequence ID" value="NZ_BAAADN010000022.1"/>
</dbReference>
<keyword evidence="5" id="KW-1185">Reference proteome</keyword>
<dbReference type="Proteomes" id="UP001500962">
    <property type="component" value="Unassembled WGS sequence"/>
</dbReference>
<evidence type="ECO:0000256" key="1">
    <source>
        <dbReference type="SAM" id="MobiDB-lite"/>
    </source>
</evidence>
<feature type="domain" description="DUF7835" evidence="2">
    <location>
        <begin position="1"/>
        <end position="66"/>
    </location>
</feature>
<feature type="compositionally biased region" description="Basic and acidic residues" evidence="1">
    <location>
        <begin position="30"/>
        <end position="43"/>
    </location>
</feature>
<dbReference type="Pfam" id="PF25205">
    <property type="entry name" value="DUF7835"/>
    <property type="match status" value="1"/>
</dbReference>
<dbReference type="AlphaFoldDB" id="A0AAV3SF37"/>
<organism evidence="3 6">
    <name type="scientific">Halococcus dombrowskii</name>
    <dbReference type="NCBI Taxonomy" id="179637"/>
    <lineage>
        <taxon>Archaea</taxon>
        <taxon>Methanobacteriati</taxon>
        <taxon>Methanobacteriota</taxon>
        <taxon>Stenosarchaea group</taxon>
        <taxon>Halobacteria</taxon>
        <taxon>Halobacteriales</taxon>
        <taxon>Halococcaceae</taxon>
        <taxon>Halococcus</taxon>
    </lineage>
</organism>
<protein>
    <recommendedName>
        <fullName evidence="2">DUF7835 domain-containing protein</fullName>
    </recommendedName>
</protein>
<dbReference type="EMBL" id="CP095005">
    <property type="protein sequence ID" value="UOO95674.1"/>
    <property type="molecule type" value="Genomic_DNA"/>
</dbReference>
<evidence type="ECO:0000313" key="5">
    <source>
        <dbReference type="Proteomes" id="UP000830542"/>
    </source>
</evidence>
<feature type="region of interest" description="Disordered" evidence="1">
    <location>
        <begin position="1"/>
        <end position="43"/>
    </location>
</feature>
<sequence length="66" mass="7429">MSTTSRSASDLTEACEDCGRDTPHSVSIELRTESDKRENQEFSREPYRITECVACGNETVLRMNNA</sequence>
<name>A0AAV3SF37_HALDO</name>
<dbReference type="GeneID" id="73968975"/>
<reference evidence="4" key="2">
    <citation type="submission" date="2022-04" db="EMBL/GenBank/DDBJ databases">
        <title>Sequencing and genomic assembly of Halococcus dombrowskii.</title>
        <authorList>
            <person name="Lim S.W."/>
            <person name="MacLea K.S."/>
        </authorList>
    </citation>
    <scope>NUCLEOTIDE SEQUENCE</scope>
    <source>
        <strain evidence="4">H4</strain>
    </source>
</reference>
<evidence type="ECO:0000313" key="3">
    <source>
        <dbReference type="EMBL" id="GAA0458757.1"/>
    </source>
</evidence>
<evidence type="ECO:0000259" key="2">
    <source>
        <dbReference type="Pfam" id="PF25205"/>
    </source>
</evidence>
<reference evidence="3" key="1">
    <citation type="journal article" date="2014" name="Int. J. Syst. Evol. Microbiol.">
        <title>Complete genome sequence of Corynebacterium casei LMG S-19264T (=DSM 44701T), isolated from a smear-ripened cheese.</title>
        <authorList>
            <consortium name="US DOE Joint Genome Institute (JGI-PGF)"/>
            <person name="Walter F."/>
            <person name="Albersmeier A."/>
            <person name="Kalinowski J."/>
            <person name="Ruckert C."/>
        </authorList>
    </citation>
    <scope>NUCLEOTIDE SEQUENCE</scope>
    <source>
        <strain evidence="3">JCM 12289</strain>
    </source>
</reference>
<reference evidence="3" key="3">
    <citation type="submission" date="2023-12" db="EMBL/GenBank/DDBJ databases">
        <authorList>
            <person name="Sun Q."/>
            <person name="Inoue M."/>
        </authorList>
    </citation>
    <scope>NUCLEOTIDE SEQUENCE</scope>
    <source>
        <strain evidence="3">JCM 12289</strain>
    </source>
</reference>
<dbReference type="KEGG" id="hdo:MUK72_02950"/>
<accession>A0AAV3SF37</accession>
<evidence type="ECO:0000313" key="6">
    <source>
        <dbReference type="Proteomes" id="UP001500962"/>
    </source>
</evidence>
<dbReference type="InterPro" id="IPR057157">
    <property type="entry name" value="DUF7835"/>
</dbReference>
<dbReference type="Proteomes" id="UP000830542">
    <property type="component" value="Chromosome"/>
</dbReference>
<gene>
    <name evidence="3" type="ORF">GCM10008985_13770</name>
    <name evidence="4" type="ORF">MUK72_02950</name>
</gene>
<proteinExistence type="predicted"/>
<evidence type="ECO:0000313" key="4">
    <source>
        <dbReference type="EMBL" id="UOO95674.1"/>
    </source>
</evidence>